<evidence type="ECO:0008006" key="8">
    <source>
        <dbReference type="Google" id="ProtNLM"/>
    </source>
</evidence>
<reference evidence="7" key="1">
    <citation type="submission" date="2015-06" db="EMBL/GenBank/DDBJ databases">
        <title>Expansion of signal transduction pathways in fungi by whole-genome duplication.</title>
        <authorList>
            <consortium name="DOE Joint Genome Institute"/>
            <person name="Corrochano L.M."/>
            <person name="Kuo A."/>
            <person name="Marcet-Houben M."/>
            <person name="Polaino S."/>
            <person name="Salamov A."/>
            <person name="Villalobos J.M."/>
            <person name="Alvarez M.I."/>
            <person name="Avalos J."/>
            <person name="Benito E.P."/>
            <person name="Benoit I."/>
            <person name="Burger G."/>
            <person name="Camino L.P."/>
            <person name="Canovas D."/>
            <person name="Cerda-Olmedo E."/>
            <person name="Cheng J.-F."/>
            <person name="Dominguez A."/>
            <person name="Elias M."/>
            <person name="Eslava A.P."/>
            <person name="Glaser F."/>
            <person name="Grimwood J."/>
            <person name="Gutierrez G."/>
            <person name="Heitman J."/>
            <person name="Henrissat B."/>
            <person name="Iturriaga E.A."/>
            <person name="Lang B.F."/>
            <person name="Lavin J.L."/>
            <person name="Lee S."/>
            <person name="Li W."/>
            <person name="Lindquist E."/>
            <person name="Lopez-Garcia S."/>
            <person name="Luque E.M."/>
            <person name="Marcos A.T."/>
            <person name="Martin J."/>
            <person name="McCluskey K."/>
            <person name="Medina H.R."/>
            <person name="Miralles-Duran A."/>
            <person name="Miyazaki A."/>
            <person name="Munoz-Torres E."/>
            <person name="Oguiza J.A."/>
            <person name="Ohm R."/>
            <person name="Olmedo M."/>
            <person name="Orejas M."/>
            <person name="Ortiz-Castellanos L."/>
            <person name="Pisabarro A.G."/>
            <person name="Rodriguez-Romero J."/>
            <person name="Ruiz-Herrera J."/>
            <person name="Ruiz-Vazquez R."/>
            <person name="Sanz C."/>
            <person name="Schackwitz W."/>
            <person name="Schmutz J."/>
            <person name="Shahriari M."/>
            <person name="Shelest E."/>
            <person name="Silva-Franco F."/>
            <person name="Soanes D."/>
            <person name="Syed K."/>
            <person name="Tagua V.G."/>
            <person name="Talbot N.J."/>
            <person name="Thon M."/>
            <person name="De vries R.P."/>
            <person name="Wiebenga A."/>
            <person name="Yadav J.S."/>
            <person name="Braun E.L."/>
            <person name="Baker S."/>
            <person name="Garre V."/>
            <person name="Horwitz B."/>
            <person name="Torres-Martinez S."/>
            <person name="Idnurm A."/>
            <person name="Herrera-Estrella A."/>
            <person name="Gabaldon T."/>
            <person name="Grigoriev I.V."/>
        </authorList>
    </citation>
    <scope>NUCLEOTIDE SEQUENCE [LARGE SCALE GENOMIC DNA]</scope>
    <source>
        <strain evidence="7">NRRL 1555(-)</strain>
    </source>
</reference>
<dbReference type="SUPFAM" id="SSF89009">
    <property type="entry name" value="GAT-like domain"/>
    <property type="match status" value="1"/>
</dbReference>
<dbReference type="CDD" id="cd16980">
    <property type="entry name" value="VHS_Lsb5"/>
    <property type="match status" value="1"/>
</dbReference>
<dbReference type="VEuPathDB" id="FungiDB:PHYBLDRAFT_64493"/>
<dbReference type="SUPFAM" id="SSF48464">
    <property type="entry name" value="ENTH/VHS domain"/>
    <property type="match status" value="1"/>
</dbReference>
<dbReference type="GO" id="GO:0035091">
    <property type="term" value="F:phosphatidylinositol binding"/>
    <property type="evidence" value="ECO:0007669"/>
    <property type="project" value="InterPro"/>
</dbReference>
<evidence type="ECO:0000256" key="2">
    <source>
        <dbReference type="ARBA" id="ARBA00022927"/>
    </source>
</evidence>
<dbReference type="AlphaFoldDB" id="A0A162XLK5"/>
<dbReference type="PANTHER" id="PTHR47789">
    <property type="entry name" value="LAS SEVENTEEN-BINDING PROTEIN 5"/>
    <property type="match status" value="1"/>
</dbReference>
<dbReference type="Pfam" id="PF03127">
    <property type="entry name" value="GAT"/>
    <property type="match status" value="1"/>
</dbReference>
<proteinExistence type="predicted"/>
<feature type="region of interest" description="Disordered" evidence="3">
    <location>
        <begin position="266"/>
        <end position="352"/>
    </location>
</feature>
<dbReference type="InterPro" id="IPR008942">
    <property type="entry name" value="ENTH_VHS"/>
</dbReference>
<dbReference type="RefSeq" id="XP_018293625.1">
    <property type="nucleotide sequence ID" value="XM_018441309.1"/>
</dbReference>
<name>A0A162XLK5_PHYB8</name>
<evidence type="ECO:0000313" key="6">
    <source>
        <dbReference type="EMBL" id="OAD75585.1"/>
    </source>
</evidence>
<dbReference type="InterPro" id="IPR002014">
    <property type="entry name" value="VHS_dom"/>
</dbReference>
<dbReference type="InParanoid" id="A0A162XLK5"/>
<accession>A0A162XLK5</accession>
<evidence type="ECO:0000256" key="3">
    <source>
        <dbReference type="SAM" id="MobiDB-lite"/>
    </source>
</evidence>
<dbReference type="GO" id="GO:0006897">
    <property type="term" value="P:endocytosis"/>
    <property type="evidence" value="ECO:0007669"/>
    <property type="project" value="InterPro"/>
</dbReference>
<dbReference type="OrthoDB" id="10255964at2759"/>
<feature type="domain" description="GAT" evidence="5">
    <location>
        <begin position="169"/>
        <end position="257"/>
    </location>
</feature>
<dbReference type="Proteomes" id="UP000077315">
    <property type="component" value="Unassembled WGS sequence"/>
</dbReference>
<keyword evidence="1" id="KW-0813">Transport</keyword>
<dbReference type="GO" id="GO:0030479">
    <property type="term" value="C:actin cortical patch"/>
    <property type="evidence" value="ECO:0007669"/>
    <property type="project" value="TreeGrafter"/>
</dbReference>
<dbReference type="Gene3D" id="1.20.58.160">
    <property type="match status" value="1"/>
</dbReference>
<keyword evidence="7" id="KW-1185">Reference proteome</keyword>
<gene>
    <name evidence="6" type="ORF">PHYBLDRAFT_64493</name>
</gene>
<dbReference type="EMBL" id="KV440977">
    <property type="protein sequence ID" value="OAD75585.1"/>
    <property type="molecule type" value="Genomic_DNA"/>
</dbReference>
<dbReference type="CDD" id="cd21383">
    <property type="entry name" value="GAT_GGA_Tom1-like"/>
    <property type="match status" value="1"/>
</dbReference>
<feature type="compositionally biased region" description="Polar residues" evidence="3">
    <location>
        <begin position="266"/>
        <end position="279"/>
    </location>
</feature>
<keyword evidence="2" id="KW-0653">Protein transport</keyword>
<dbReference type="FunCoup" id="A0A162XLK5">
    <property type="interactions" value="25"/>
</dbReference>
<dbReference type="GO" id="GO:0007034">
    <property type="term" value="P:vacuolar transport"/>
    <property type="evidence" value="ECO:0007669"/>
    <property type="project" value="UniProtKB-ARBA"/>
</dbReference>
<evidence type="ECO:0000313" key="7">
    <source>
        <dbReference type="Proteomes" id="UP000077315"/>
    </source>
</evidence>
<evidence type="ECO:0000256" key="1">
    <source>
        <dbReference type="ARBA" id="ARBA00022448"/>
    </source>
</evidence>
<dbReference type="GeneID" id="29002215"/>
<evidence type="ECO:0000259" key="5">
    <source>
        <dbReference type="PROSITE" id="PS50909"/>
    </source>
</evidence>
<dbReference type="InterPro" id="IPR038425">
    <property type="entry name" value="GAT_sf"/>
</dbReference>
<dbReference type="GO" id="GO:0043130">
    <property type="term" value="F:ubiquitin binding"/>
    <property type="evidence" value="ECO:0007669"/>
    <property type="project" value="InterPro"/>
</dbReference>
<evidence type="ECO:0000259" key="4">
    <source>
        <dbReference type="PROSITE" id="PS50179"/>
    </source>
</evidence>
<dbReference type="SMART" id="SM00288">
    <property type="entry name" value="VHS"/>
    <property type="match status" value="1"/>
</dbReference>
<feature type="region of interest" description="Disordered" evidence="3">
    <location>
        <begin position="151"/>
        <end position="175"/>
    </location>
</feature>
<organism evidence="6 7">
    <name type="scientific">Phycomyces blakesleeanus (strain ATCC 8743b / DSM 1359 / FGSC 10004 / NBRC 33097 / NRRL 1555)</name>
    <dbReference type="NCBI Taxonomy" id="763407"/>
    <lineage>
        <taxon>Eukaryota</taxon>
        <taxon>Fungi</taxon>
        <taxon>Fungi incertae sedis</taxon>
        <taxon>Mucoromycota</taxon>
        <taxon>Mucoromycotina</taxon>
        <taxon>Mucoromycetes</taxon>
        <taxon>Mucorales</taxon>
        <taxon>Phycomycetaceae</taxon>
        <taxon>Phycomyces</taxon>
    </lineage>
</organism>
<feature type="compositionally biased region" description="Basic and acidic residues" evidence="3">
    <location>
        <begin position="164"/>
        <end position="175"/>
    </location>
</feature>
<dbReference type="PROSITE" id="PS50179">
    <property type="entry name" value="VHS"/>
    <property type="match status" value="1"/>
</dbReference>
<dbReference type="GO" id="GO:0015031">
    <property type="term" value="P:protein transport"/>
    <property type="evidence" value="ECO:0007669"/>
    <property type="project" value="UniProtKB-KW"/>
</dbReference>
<sequence length="352" mass="39454">MPLFSKKILPTEITADIERATNPNTTELDWSIAFKLCESVNKTDLGAKEARKLLQKKMLSREPNTQLLALELLNALSENCKEKFKSQLSAKSFGENLETLANSKHGDDRVHGKLVQCLQNWMAEFGRDPAFVAIHRVYDNTLDASIGQYTAQRPRQGPNHHHSERREQVKAADPKTDCELAKNSAQLFSQTLSFTDPTQEDITKNQLIQEFYAKCQSYQTIMSSHLQTCEDPDVISELLEANNELVNCFKTYDDMLERKAMTEATFNSQNLNHRNTQDALPSRDTEAGGSRPIEHSNPFDGFSKSVTLDPFDPFADSQQVDDGPARSNDTGGKDKSGAVNLPPPLTPQKLHN</sequence>
<dbReference type="Gene3D" id="1.25.40.90">
    <property type="match status" value="1"/>
</dbReference>
<dbReference type="Pfam" id="PF00790">
    <property type="entry name" value="VHS"/>
    <property type="match status" value="1"/>
</dbReference>
<dbReference type="STRING" id="763407.A0A162XLK5"/>
<dbReference type="PROSITE" id="PS50909">
    <property type="entry name" value="GAT"/>
    <property type="match status" value="1"/>
</dbReference>
<dbReference type="GO" id="GO:0007015">
    <property type="term" value="P:actin filament organization"/>
    <property type="evidence" value="ECO:0007669"/>
    <property type="project" value="InterPro"/>
</dbReference>
<dbReference type="GO" id="GO:0051666">
    <property type="term" value="P:actin cortical patch localization"/>
    <property type="evidence" value="ECO:0007669"/>
    <property type="project" value="TreeGrafter"/>
</dbReference>
<feature type="domain" description="VHS" evidence="4">
    <location>
        <begin position="20"/>
        <end position="140"/>
    </location>
</feature>
<dbReference type="InterPro" id="IPR045007">
    <property type="entry name" value="LSB5"/>
</dbReference>
<dbReference type="InterPro" id="IPR004152">
    <property type="entry name" value="GAT_dom"/>
</dbReference>
<protein>
    <recommendedName>
        <fullName evidence="8">VHS domain-containing protein</fullName>
    </recommendedName>
</protein>
<dbReference type="PANTHER" id="PTHR47789:SF1">
    <property type="entry name" value="LAS SEVENTEEN-BINDING PROTEIN 5"/>
    <property type="match status" value="1"/>
</dbReference>